<sequence>MITIGRKKIAMLILCSLLGFVTYTIWDNHRFVVVEQEIKVNGIQDSFKDFTILQITDLHEQLFGENQQQLIQAINGIDYDVLVFTGDMLDSIRSKNDSAFYTIIDGLDNKENILYVPGNTDPLSYQVDSTVETSEFINGLKKRNVTFLESLYTIDKGESAIHFVNFELSIIKNERALGNVQGVVQPPYAQNPAYLSYQQQLIKDLKVLEDMDTSDLLIAVNHYPIVDKRIETIKASPDLIWRKYDLIIAGHYHGGQIRLPILGPIFVPEPWYEPNRFFPPADRVKGLWEYQGTKQYVSAGLGSSDAVSFLNFRLFNSPEINVLKLTTKQ</sequence>
<keyword evidence="4" id="KW-1185">Reference proteome</keyword>
<organism evidence="3 4">
    <name type="scientific">Virgibacillus salarius</name>
    <dbReference type="NCBI Taxonomy" id="447199"/>
    <lineage>
        <taxon>Bacteria</taxon>
        <taxon>Bacillati</taxon>
        <taxon>Bacillota</taxon>
        <taxon>Bacilli</taxon>
        <taxon>Bacillales</taxon>
        <taxon>Bacillaceae</taxon>
        <taxon>Virgibacillus</taxon>
    </lineage>
</organism>
<feature type="transmembrane region" description="Helical" evidence="1">
    <location>
        <begin position="9"/>
        <end position="26"/>
    </location>
</feature>
<keyword evidence="1" id="KW-1133">Transmembrane helix</keyword>
<dbReference type="InterPro" id="IPR051158">
    <property type="entry name" value="Metallophosphoesterase_sf"/>
</dbReference>
<dbReference type="InterPro" id="IPR004843">
    <property type="entry name" value="Calcineurin-like_PHP"/>
</dbReference>
<dbReference type="GO" id="GO:0016787">
    <property type="term" value="F:hydrolase activity"/>
    <property type="evidence" value="ECO:0007669"/>
    <property type="project" value="InterPro"/>
</dbReference>
<evidence type="ECO:0000256" key="1">
    <source>
        <dbReference type="SAM" id="Phobius"/>
    </source>
</evidence>
<evidence type="ECO:0000313" key="3">
    <source>
        <dbReference type="EMBL" id="MBR7797412.1"/>
    </source>
</evidence>
<keyword evidence="1" id="KW-0812">Transmembrane</keyword>
<evidence type="ECO:0000259" key="2">
    <source>
        <dbReference type="Pfam" id="PF00149"/>
    </source>
</evidence>
<dbReference type="PANTHER" id="PTHR31302:SF0">
    <property type="entry name" value="TRANSMEMBRANE PROTEIN WITH METALLOPHOSPHOESTERASE DOMAIN"/>
    <property type="match status" value="1"/>
</dbReference>
<dbReference type="EMBL" id="JAGSOT010000053">
    <property type="protein sequence ID" value="MBR7797412.1"/>
    <property type="molecule type" value="Genomic_DNA"/>
</dbReference>
<comment type="caution">
    <text evidence="3">The sequence shown here is derived from an EMBL/GenBank/DDBJ whole genome shotgun (WGS) entry which is preliminary data.</text>
</comment>
<dbReference type="Gene3D" id="3.60.21.10">
    <property type="match status" value="1"/>
</dbReference>
<proteinExistence type="predicted"/>
<reference evidence="3" key="1">
    <citation type="submission" date="2021-04" db="EMBL/GenBank/DDBJ databases">
        <title>Isolation and polyphasic classification of algal microorganism.</title>
        <authorList>
            <person name="Wang S."/>
        </authorList>
    </citation>
    <scope>NUCLEOTIDE SEQUENCE</scope>
    <source>
        <strain evidence="3">720a</strain>
    </source>
</reference>
<feature type="domain" description="Calcineurin-like phosphoesterase" evidence="2">
    <location>
        <begin position="51"/>
        <end position="254"/>
    </location>
</feature>
<dbReference type="PANTHER" id="PTHR31302">
    <property type="entry name" value="TRANSMEMBRANE PROTEIN WITH METALLOPHOSPHOESTERASE DOMAIN-RELATED"/>
    <property type="match status" value="1"/>
</dbReference>
<dbReference type="Proteomes" id="UP000675284">
    <property type="component" value="Unassembled WGS sequence"/>
</dbReference>
<dbReference type="AlphaFoldDB" id="A0A941DY09"/>
<dbReference type="SUPFAM" id="SSF56300">
    <property type="entry name" value="Metallo-dependent phosphatases"/>
    <property type="match status" value="1"/>
</dbReference>
<keyword evidence="1" id="KW-0472">Membrane</keyword>
<accession>A0A941DY09</accession>
<protein>
    <submittedName>
        <fullName evidence="3">Metallophosphoesterase</fullName>
    </submittedName>
</protein>
<evidence type="ECO:0000313" key="4">
    <source>
        <dbReference type="Proteomes" id="UP000675284"/>
    </source>
</evidence>
<dbReference type="Pfam" id="PF00149">
    <property type="entry name" value="Metallophos"/>
    <property type="match status" value="1"/>
</dbReference>
<gene>
    <name evidence="3" type="ORF">KCX74_15350</name>
</gene>
<dbReference type="RefSeq" id="WP_166530711.1">
    <property type="nucleotide sequence ID" value="NZ_JAGSOT010000053.1"/>
</dbReference>
<dbReference type="InterPro" id="IPR029052">
    <property type="entry name" value="Metallo-depent_PP-like"/>
</dbReference>
<name>A0A941DY09_9BACI</name>